<feature type="signal peptide" evidence="5">
    <location>
        <begin position="1"/>
        <end position="23"/>
    </location>
</feature>
<feature type="domain" description="Glycosyl hydrolase family 32 N-terminal" evidence="6">
    <location>
        <begin position="88"/>
        <end position="459"/>
    </location>
</feature>
<dbReference type="PANTHER" id="PTHR42800:SF3">
    <property type="entry name" value="GLYCOSYL HYDROLASE FAMILY 32 N-TERMINAL DOMAIN-CONTAINING PROTEIN"/>
    <property type="match status" value="1"/>
</dbReference>
<keyword evidence="9" id="KW-1185">Reference proteome</keyword>
<gene>
    <name evidence="8" type="ORF">BD410DRAFT_836131</name>
</gene>
<evidence type="ECO:0000259" key="6">
    <source>
        <dbReference type="Pfam" id="PF00251"/>
    </source>
</evidence>
<dbReference type="GO" id="GO:0005987">
    <property type="term" value="P:sucrose catabolic process"/>
    <property type="evidence" value="ECO:0007669"/>
    <property type="project" value="TreeGrafter"/>
</dbReference>
<feature type="chain" id="PRO_5021276423" evidence="5">
    <location>
        <begin position="24"/>
        <end position="725"/>
    </location>
</feature>
<dbReference type="EMBL" id="ML170160">
    <property type="protein sequence ID" value="TDL27056.1"/>
    <property type="molecule type" value="Genomic_DNA"/>
</dbReference>
<dbReference type="SMART" id="SM00640">
    <property type="entry name" value="Glyco_32"/>
    <property type="match status" value="1"/>
</dbReference>
<dbReference type="SUPFAM" id="SSF49899">
    <property type="entry name" value="Concanavalin A-like lectins/glucanases"/>
    <property type="match status" value="1"/>
</dbReference>
<keyword evidence="5" id="KW-0732">Signal</keyword>
<dbReference type="CDD" id="cd18621">
    <property type="entry name" value="GH32_XdINV-like"/>
    <property type="match status" value="1"/>
</dbReference>
<sequence length="725" mass="78328">MLRSQAASTALGCVLLQYQFALAARLVDKSLNVRQAVTGTFTGVIPGPSEPSSQPITPLPVRVFAEPPPSLDVFPNNSLFTYWRPTAHFIAPNSWQNDPMNMWVQKGADGALQWHVGYQYHHAHVQWGNISQAAAVSSDFLTWKDVGSHQLNPTNIGPTAQYDRLGVFDGTHIPAADGHLGFPSMIYTSVSELPTAWNVPYINGTESQSLVWTEDNGTTWKRFDGNPVIPHPPSDINVTGFRDPFVFRSARFDALFPNTTSSSSVRTPLYLTISSGDRPTVGPRLLLYRQSTIGDLSQWTYLGPIYAPAGNTSFAPWGGNVGFNFEVANVVTLNEQGDASVAPLRAKGARAVADTTTMDFVIAGAQGSRVDHGGNWPLWFGGNIATNGTGAAMNVTFSGVGDWGTAYACLSFLDDSSTFAPRRLMYCWIYEGDNGTNEGLKARGWNGALGTPRELFLKITRNVTSAAEKLTEKGSWTTRTESDGTTSVLTLGQVRAREVKAALRNRSAKKWVENAPTALGNATASNGTFVPFKTQPASCRYEIATSIKFANNATTGSAGIYVLATGNPASPANASLLEYTTITYSLDSETLTVSRGASSLVKNLTQVDDAGKLRLWDVKDEKEPLSLVVNVDGSFVEVYANSQIVISSRAYPWLNASVNAGFFVPPGSSSDGVSFGRTQVWEGLYNAWPQRSPDTSVPLVWDGPNVPWAGQYISYLRKVVGSPLA</sequence>
<protein>
    <submittedName>
        <fullName evidence="8">Arabinanase/levansucrase/invertase</fullName>
    </submittedName>
</protein>
<dbReference type="GO" id="GO:0004575">
    <property type="term" value="F:sucrose alpha-glucosidase activity"/>
    <property type="evidence" value="ECO:0007669"/>
    <property type="project" value="TreeGrafter"/>
</dbReference>
<evidence type="ECO:0000256" key="3">
    <source>
        <dbReference type="ARBA" id="ARBA00023295"/>
    </source>
</evidence>
<dbReference type="STRING" id="50990.A0A4Y7QI65"/>
<dbReference type="Pfam" id="PF08244">
    <property type="entry name" value="Glyco_hydro_32C"/>
    <property type="match status" value="1"/>
</dbReference>
<evidence type="ECO:0000256" key="1">
    <source>
        <dbReference type="ARBA" id="ARBA00009902"/>
    </source>
</evidence>
<dbReference type="VEuPathDB" id="FungiDB:BD410DRAFT_836131"/>
<keyword evidence="3 4" id="KW-0326">Glycosidase</keyword>
<reference evidence="8 9" key="1">
    <citation type="submission" date="2018-06" db="EMBL/GenBank/DDBJ databases">
        <title>A transcriptomic atlas of mushroom development highlights an independent origin of complex multicellularity.</title>
        <authorList>
            <consortium name="DOE Joint Genome Institute"/>
            <person name="Krizsan K."/>
            <person name="Almasi E."/>
            <person name="Merenyi Z."/>
            <person name="Sahu N."/>
            <person name="Viragh M."/>
            <person name="Koszo T."/>
            <person name="Mondo S."/>
            <person name="Kiss B."/>
            <person name="Balint B."/>
            <person name="Kues U."/>
            <person name="Barry K."/>
            <person name="Hegedus J.C."/>
            <person name="Henrissat B."/>
            <person name="Johnson J."/>
            <person name="Lipzen A."/>
            <person name="Ohm R."/>
            <person name="Nagy I."/>
            <person name="Pangilinan J."/>
            <person name="Yan J."/>
            <person name="Xiong Y."/>
            <person name="Grigoriev I.V."/>
            <person name="Hibbett D.S."/>
            <person name="Nagy L.G."/>
        </authorList>
    </citation>
    <scope>NUCLEOTIDE SEQUENCE [LARGE SCALE GENOMIC DNA]</scope>
    <source>
        <strain evidence="8 9">SZMC22713</strain>
    </source>
</reference>
<comment type="similarity">
    <text evidence="1 4">Belongs to the glycosyl hydrolase 32 family.</text>
</comment>
<feature type="domain" description="Glycosyl hydrolase family 32 C-terminal" evidence="7">
    <location>
        <begin position="499"/>
        <end position="682"/>
    </location>
</feature>
<organism evidence="8 9">
    <name type="scientific">Rickenella mellea</name>
    <dbReference type="NCBI Taxonomy" id="50990"/>
    <lineage>
        <taxon>Eukaryota</taxon>
        <taxon>Fungi</taxon>
        <taxon>Dikarya</taxon>
        <taxon>Basidiomycota</taxon>
        <taxon>Agaricomycotina</taxon>
        <taxon>Agaricomycetes</taxon>
        <taxon>Hymenochaetales</taxon>
        <taxon>Rickenellaceae</taxon>
        <taxon>Rickenella</taxon>
    </lineage>
</organism>
<dbReference type="Gene3D" id="2.115.10.20">
    <property type="entry name" value="Glycosyl hydrolase domain, family 43"/>
    <property type="match status" value="1"/>
</dbReference>
<dbReference type="InterPro" id="IPR023296">
    <property type="entry name" value="Glyco_hydro_beta-prop_sf"/>
</dbReference>
<dbReference type="InterPro" id="IPR013189">
    <property type="entry name" value="Glyco_hydro_32_C"/>
</dbReference>
<evidence type="ECO:0000256" key="4">
    <source>
        <dbReference type="RuleBase" id="RU362110"/>
    </source>
</evidence>
<keyword evidence="2 4" id="KW-0378">Hydrolase</keyword>
<dbReference type="InterPro" id="IPR013148">
    <property type="entry name" value="Glyco_hydro_32_N"/>
</dbReference>
<proteinExistence type="inferred from homology"/>
<dbReference type="Gene3D" id="2.60.120.560">
    <property type="entry name" value="Exo-inulinase, domain 1"/>
    <property type="match status" value="1"/>
</dbReference>
<dbReference type="SUPFAM" id="SSF75005">
    <property type="entry name" value="Arabinanase/levansucrase/invertase"/>
    <property type="match status" value="1"/>
</dbReference>
<evidence type="ECO:0000256" key="5">
    <source>
        <dbReference type="SAM" id="SignalP"/>
    </source>
</evidence>
<accession>A0A4Y7QI65</accession>
<dbReference type="Pfam" id="PF00251">
    <property type="entry name" value="Glyco_hydro_32N"/>
    <property type="match status" value="1"/>
</dbReference>
<dbReference type="PANTHER" id="PTHR42800">
    <property type="entry name" value="EXOINULINASE INUD (AFU_ORTHOLOGUE AFUA_5G00480)"/>
    <property type="match status" value="1"/>
</dbReference>
<name>A0A4Y7QI65_9AGAM</name>
<evidence type="ECO:0000259" key="7">
    <source>
        <dbReference type="Pfam" id="PF08244"/>
    </source>
</evidence>
<dbReference type="OrthoDB" id="202537at2759"/>
<evidence type="ECO:0000256" key="2">
    <source>
        <dbReference type="ARBA" id="ARBA00022801"/>
    </source>
</evidence>
<dbReference type="InterPro" id="IPR001362">
    <property type="entry name" value="Glyco_hydro_32"/>
</dbReference>
<dbReference type="AlphaFoldDB" id="A0A4Y7QI65"/>
<evidence type="ECO:0000313" key="9">
    <source>
        <dbReference type="Proteomes" id="UP000294933"/>
    </source>
</evidence>
<dbReference type="Proteomes" id="UP000294933">
    <property type="component" value="Unassembled WGS sequence"/>
</dbReference>
<dbReference type="InterPro" id="IPR013320">
    <property type="entry name" value="ConA-like_dom_sf"/>
</dbReference>
<dbReference type="GO" id="GO:0005737">
    <property type="term" value="C:cytoplasm"/>
    <property type="evidence" value="ECO:0007669"/>
    <property type="project" value="TreeGrafter"/>
</dbReference>
<evidence type="ECO:0000313" key="8">
    <source>
        <dbReference type="EMBL" id="TDL27056.1"/>
    </source>
</evidence>